<sequence>MTEKTMEFNGALCGICHKFTSDLFGFNFAEPPSLPLPWVPQDQQSRFGWGVGFRHHETLDDLLKSSQECEMCEVLYEDLAIGLDRELCRGWLGLYPWWSNRYIASGSKKGQFRAGFRNSLQDMPWGATQIGASPSHTFKVCRREIVPNSVIESHELVVYEQALVTPTYISSGDIARKVERWTQNCAENHQACQKETGGTGLPTRVIDIGGPETSGHRLYESQGEKVPYIALSHCWGGAIPSRTIESNVAERCEAINIEELPKNFRDAIEVARALQIRYIWIDALCIIQDSTEDWFREAAKMASIYAGAAVVVSALDAASSTTGFLGKKRAPLAALNSQYCIQKVFPVFFDNFANRALNTRGWCMQERLLAPTVLHFGKEQMYWECATCCTYEDETAFHPRLSGNAVGIFQEARHRLLTRSEYAWRDWYLLLEEYTMRHLTVASDKLPALAGAASMFQSRIPGATYLGGLWKEDLARGLLWGAHYNHVEGRKVWGYSSADECSALSEAQHKRAPSWSWAALDGRLDFWALRSNSLADFEIIEIEVAGNRENGLTQVNFEGTLKIRGSIAQMFYRPNEGLDVGHLTFAELDSIEDKSTCLGGCVLDVNRQTARACWALIGIREDRTWYLLILERSGAGKYKRIGFCTAYYVEVDPARFAVEEILMP</sequence>
<dbReference type="EMBL" id="JAGPXC010000003">
    <property type="protein sequence ID" value="KAH6656104.1"/>
    <property type="molecule type" value="Genomic_DNA"/>
</dbReference>
<proteinExistence type="predicted"/>
<name>A0A9P8UQB9_9PEZI</name>
<reference evidence="2" key="1">
    <citation type="journal article" date="2021" name="Nat. Commun.">
        <title>Genetic determinants of endophytism in the Arabidopsis root mycobiome.</title>
        <authorList>
            <person name="Mesny F."/>
            <person name="Miyauchi S."/>
            <person name="Thiergart T."/>
            <person name="Pickel B."/>
            <person name="Atanasova L."/>
            <person name="Karlsson M."/>
            <person name="Huettel B."/>
            <person name="Barry K.W."/>
            <person name="Haridas S."/>
            <person name="Chen C."/>
            <person name="Bauer D."/>
            <person name="Andreopoulos W."/>
            <person name="Pangilinan J."/>
            <person name="LaButti K."/>
            <person name="Riley R."/>
            <person name="Lipzen A."/>
            <person name="Clum A."/>
            <person name="Drula E."/>
            <person name="Henrissat B."/>
            <person name="Kohler A."/>
            <person name="Grigoriev I.V."/>
            <person name="Martin F.M."/>
            <person name="Hacquard S."/>
        </authorList>
    </citation>
    <scope>NUCLEOTIDE SEQUENCE</scope>
    <source>
        <strain evidence="2">MPI-SDFR-AT-0073</strain>
    </source>
</reference>
<comment type="caution">
    <text evidence="2">The sequence shown here is derived from an EMBL/GenBank/DDBJ whole genome shotgun (WGS) entry which is preliminary data.</text>
</comment>
<gene>
    <name evidence="2" type="ORF">BKA67DRAFT_255529</name>
</gene>
<dbReference type="AlphaFoldDB" id="A0A9P8UQB9"/>
<dbReference type="Proteomes" id="UP000758603">
    <property type="component" value="Unassembled WGS sequence"/>
</dbReference>
<keyword evidence="3" id="KW-1185">Reference proteome</keyword>
<dbReference type="InterPro" id="IPR010730">
    <property type="entry name" value="HET"/>
</dbReference>
<organism evidence="2 3">
    <name type="scientific">Truncatella angustata</name>
    <dbReference type="NCBI Taxonomy" id="152316"/>
    <lineage>
        <taxon>Eukaryota</taxon>
        <taxon>Fungi</taxon>
        <taxon>Dikarya</taxon>
        <taxon>Ascomycota</taxon>
        <taxon>Pezizomycotina</taxon>
        <taxon>Sordariomycetes</taxon>
        <taxon>Xylariomycetidae</taxon>
        <taxon>Amphisphaeriales</taxon>
        <taxon>Sporocadaceae</taxon>
        <taxon>Truncatella</taxon>
    </lineage>
</organism>
<evidence type="ECO:0000313" key="3">
    <source>
        <dbReference type="Proteomes" id="UP000758603"/>
    </source>
</evidence>
<dbReference type="PANTHER" id="PTHR33112:SF16">
    <property type="entry name" value="HETEROKARYON INCOMPATIBILITY DOMAIN-CONTAINING PROTEIN"/>
    <property type="match status" value="1"/>
</dbReference>
<dbReference type="Pfam" id="PF06985">
    <property type="entry name" value="HET"/>
    <property type="match status" value="1"/>
</dbReference>
<dbReference type="RefSeq" id="XP_045960369.1">
    <property type="nucleotide sequence ID" value="XM_046095783.1"/>
</dbReference>
<protein>
    <submittedName>
        <fullName evidence="2">Heterokaryon incompatibility protein-domain-containing protein</fullName>
    </submittedName>
</protein>
<feature type="domain" description="Heterokaryon incompatibility" evidence="1">
    <location>
        <begin position="228"/>
        <end position="366"/>
    </location>
</feature>
<evidence type="ECO:0000259" key="1">
    <source>
        <dbReference type="Pfam" id="PF06985"/>
    </source>
</evidence>
<accession>A0A9P8UQB9</accession>
<dbReference type="PANTHER" id="PTHR33112">
    <property type="entry name" value="DOMAIN PROTEIN, PUTATIVE-RELATED"/>
    <property type="match status" value="1"/>
</dbReference>
<evidence type="ECO:0000313" key="2">
    <source>
        <dbReference type="EMBL" id="KAH6656104.1"/>
    </source>
</evidence>
<dbReference type="OrthoDB" id="3486565at2759"/>
<dbReference type="GeneID" id="70124676"/>